<dbReference type="OrthoDB" id="64281at2759"/>
<dbReference type="InterPro" id="IPR055915">
    <property type="entry name" value="DUF7492"/>
</dbReference>
<sequence length="463" mass="48788">MSKTLSTIALILAAAPFVAGHSWIEQMRNIDAKGNYIGEYGYPRGYIAKTDKGYDGDKSMNFNLPAAQGKAFIDNNTPLCHPGQTKPVQSQDKYPRLKTPPGGFVALRYMENGHVTEPVGRMLGKPDMGGTVFVYGTTEPKEDEKLATVIHWTKDGKGGNGQGKLLATQDFDDGRCYEMNSTPKSKQRAKESPNYALGQAVEGAPGNYAMFCETDVQIPETAEVGKPYTLYWVWQWNTKPGVDPGLPVGKDEWYTTCMDIDVASNGTASKEASAKFALVQQDAETAAVSNFAARTAKMTDIVKGEYGPIFSAQPSGGSGSGSGGLPASSKPTAVPSSKPTAAPSFNPTATPPASFTTLPSASRKPHSNSTHPSSTVLVSTGLAIPTLTDRPGAAPTQSSSGDDNVVTVTDIVQVTVTAPAVTVTVTATTASTPIESAPSGFTPGVARSIHYRNGAKFRSLFAA</sequence>
<evidence type="ECO:0000313" key="4">
    <source>
        <dbReference type="EMBL" id="EFQ94702.1"/>
    </source>
</evidence>
<protein>
    <recommendedName>
        <fullName evidence="3">DUF7492 domain-containing protein</fullName>
    </recommendedName>
</protein>
<feature type="domain" description="DUF7492" evidence="3">
    <location>
        <begin position="19"/>
        <end position="287"/>
    </location>
</feature>
<feature type="compositionally biased region" description="Polar residues" evidence="1">
    <location>
        <begin position="367"/>
        <end position="376"/>
    </location>
</feature>
<reference evidence="4 5" key="1">
    <citation type="journal article" date="2010" name="Genome Biol.">
        <title>A first genome assembly of the barley fungal pathogen Pyrenophora teres f. teres.</title>
        <authorList>
            <person name="Ellwood S.R."/>
            <person name="Liu Z."/>
            <person name="Syme R.A."/>
            <person name="Lai Z."/>
            <person name="Hane J.K."/>
            <person name="Keiper F."/>
            <person name="Moffat C.S."/>
            <person name="Oliver R.P."/>
            <person name="Friesen T.L."/>
        </authorList>
    </citation>
    <scope>NUCLEOTIDE SEQUENCE [LARGE SCALE GENOMIC DNA]</scope>
    <source>
        <strain evidence="4 5">0-1</strain>
    </source>
</reference>
<evidence type="ECO:0000256" key="2">
    <source>
        <dbReference type="SAM" id="SignalP"/>
    </source>
</evidence>
<name>E3RHU7_PYRTT</name>
<feature type="signal peptide" evidence="2">
    <location>
        <begin position="1"/>
        <end position="20"/>
    </location>
</feature>
<dbReference type="EMBL" id="GL533162">
    <property type="protein sequence ID" value="EFQ94702.1"/>
    <property type="molecule type" value="Genomic_DNA"/>
</dbReference>
<proteinExistence type="predicted"/>
<accession>E3RHU7</accession>
<keyword evidence="2" id="KW-0732">Signal</keyword>
<feature type="region of interest" description="Disordered" evidence="1">
    <location>
        <begin position="312"/>
        <end position="376"/>
    </location>
</feature>
<feature type="compositionally biased region" description="Polar residues" evidence="1">
    <location>
        <begin position="329"/>
        <end position="360"/>
    </location>
</feature>
<keyword evidence="5" id="KW-1185">Reference proteome</keyword>
<evidence type="ECO:0000313" key="5">
    <source>
        <dbReference type="Proteomes" id="UP000001067"/>
    </source>
</evidence>
<dbReference type="Pfam" id="PF24320">
    <property type="entry name" value="DUF7492"/>
    <property type="match status" value="1"/>
</dbReference>
<organism evidence="5">
    <name type="scientific">Pyrenophora teres f. teres (strain 0-1)</name>
    <name type="common">Barley net blotch fungus</name>
    <name type="synonym">Drechslera teres f. teres</name>
    <dbReference type="NCBI Taxonomy" id="861557"/>
    <lineage>
        <taxon>Eukaryota</taxon>
        <taxon>Fungi</taxon>
        <taxon>Dikarya</taxon>
        <taxon>Ascomycota</taxon>
        <taxon>Pezizomycotina</taxon>
        <taxon>Dothideomycetes</taxon>
        <taxon>Pleosporomycetidae</taxon>
        <taxon>Pleosporales</taxon>
        <taxon>Pleosporineae</taxon>
        <taxon>Pleosporaceae</taxon>
        <taxon>Pyrenophora</taxon>
    </lineage>
</organism>
<dbReference type="Proteomes" id="UP000001067">
    <property type="component" value="Unassembled WGS sequence"/>
</dbReference>
<dbReference type="eggNOG" id="ENOG502SABV">
    <property type="taxonomic scope" value="Eukaryota"/>
</dbReference>
<evidence type="ECO:0000259" key="3">
    <source>
        <dbReference type="Pfam" id="PF24320"/>
    </source>
</evidence>
<dbReference type="KEGG" id="pte:PTT_07521"/>
<evidence type="ECO:0000256" key="1">
    <source>
        <dbReference type="SAM" id="MobiDB-lite"/>
    </source>
</evidence>
<dbReference type="AlphaFoldDB" id="E3RHU7"/>
<feature type="chain" id="PRO_5003179224" description="DUF7492 domain-containing protein" evidence="2">
    <location>
        <begin position="21"/>
        <end position="463"/>
    </location>
</feature>
<dbReference type="HOGENOM" id="CLU_019095_1_1_1"/>
<gene>
    <name evidence="4" type="ORF">PTT_07521</name>
</gene>